<gene>
    <name evidence="2" type="ORF">T01_7011</name>
</gene>
<dbReference type="EMBL" id="JYDH01000028">
    <property type="protein sequence ID" value="KRY38053.1"/>
    <property type="molecule type" value="Genomic_DNA"/>
</dbReference>
<protein>
    <submittedName>
        <fullName evidence="2">Uncharacterized protein</fullName>
    </submittedName>
</protein>
<name>A0A0V1BLD3_TRISP</name>
<dbReference type="InParanoid" id="A0A0V1BLD3"/>
<proteinExistence type="predicted"/>
<keyword evidence="1" id="KW-0732">Signal</keyword>
<sequence length="292" mass="33170">MEKAMHHRVTLLLTTICFITTITTTAALAQSFSETEEYCASYSTTGEYLQQSRGVVDFEDGAIIEQVVEGPLRMLRLRFNRTVDLKRAVLQFRVNPTVRVFTSNNQHKLVTRNSSEFFHLQADRLTPLQTDLPEQLPINVIMLQGFDAQLTYDEILLVNFTVCAHDCQAAPGCFGNCKPLMKDFGCMECSCPRGCTTIQSICPISHIRQPYSYCCYSISSGCSGISNKDVIKLYDSDKNQLQPGCQFRVGYRRQIHKALNFDDCVPFTYPKCPFYNKVIIPKTKIQCLSHCY</sequence>
<evidence type="ECO:0000256" key="1">
    <source>
        <dbReference type="SAM" id="SignalP"/>
    </source>
</evidence>
<keyword evidence="3" id="KW-1185">Reference proteome</keyword>
<dbReference type="Proteomes" id="UP000054776">
    <property type="component" value="Unassembled WGS sequence"/>
</dbReference>
<accession>A0A0V1BLD3</accession>
<reference evidence="2 3" key="1">
    <citation type="submission" date="2015-01" db="EMBL/GenBank/DDBJ databases">
        <title>Evolution of Trichinella species and genotypes.</title>
        <authorList>
            <person name="Korhonen P.K."/>
            <person name="Edoardo P."/>
            <person name="Giuseppe L.R."/>
            <person name="Gasser R.B."/>
        </authorList>
    </citation>
    <scope>NUCLEOTIDE SEQUENCE [LARGE SCALE GENOMIC DNA]</scope>
    <source>
        <strain evidence="2">ISS3</strain>
    </source>
</reference>
<organism evidence="2 3">
    <name type="scientific">Trichinella spiralis</name>
    <name type="common">Trichina worm</name>
    <dbReference type="NCBI Taxonomy" id="6334"/>
    <lineage>
        <taxon>Eukaryota</taxon>
        <taxon>Metazoa</taxon>
        <taxon>Ecdysozoa</taxon>
        <taxon>Nematoda</taxon>
        <taxon>Enoplea</taxon>
        <taxon>Dorylaimia</taxon>
        <taxon>Trichinellida</taxon>
        <taxon>Trichinellidae</taxon>
        <taxon>Trichinella</taxon>
    </lineage>
</organism>
<dbReference type="AlphaFoldDB" id="A0A0V1BLD3"/>
<dbReference type="OrthoDB" id="5913867at2759"/>
<evidence type="ECO:0000313" key="2">
    <source>
        <dbReference type="EMBL" id="KRY38053.1"/>
    </source>
</evidence>
<feature type="signal peptide" evidence="1">
    <location>
        <begin position="1"/>
        <end position="29"/>
    </location>
</feature>
<comment type="caution">
    <text evidence="2">The sequence shown here is derived from an EMBL/GenBank/DDBJ whole genome shotgun (WGS) entry which is preliminary data.</text>
</comment>
<feature type="chain" id="PRO_5006875271" evidence="1">
    <location>
        <begin position="30"/>
        <end position="292"/>
    </location>
</feature>
<evidence type="ECO:0000313" key="3">
    <source>
        <dbReference type="Proteomes" id="UP000054776"/>
    </source>
</evidence>